<evidence type="ECO:0000256" key="4">
    <source>
        <dbReference type="ARBA" id="ARBA00022989"/>
    </source>
</evidence>
<organism evidence="7">
    <name type="scientific">Bradyrhizobium septentrionale</name>
    <dbReference type="NCBI Taxonomy" id="1404411"/>
    <lineage>
        <taxon>Bacteria</taxon>
        <taxon>Pseudomonadati</taxon>
        <taxon>Pseudomonadota</taxon>
        <taxon>Alphaproteobacteria</taxon>
        <taxon>Hyphomicrobiales</taxon>
        <taxon>Nitrobacteraceae</taxon>
        <taxon>Bradyrhizobium</taxon>
    </lineage>
</organism>
<keyword evidence="5 6" id="KW-0472">Membrane</keyword>
<dbReference type="EMBL" id="CP147711">
    <property type="protein sequence ID" value="WXC76908.1"/>
    <property type="molecule type" value="Genomic_DNA"/>
</dbReference>
<feature type="transmembrane region" description="Helical" evidence="6">
    <location>
        <begin position="338"/>
        <end position="361"/>
    </location>
</feature>
<dbReference type="AlphaFoldDB" id="A0A973W0D2"/>
<evidence type="ECO:0000256" key="5">
    <source>
        <dbReference type="ARBA" id="ARBA00023136"/>
    </source>
</evidence>
<dbReference type="NCBIfam" id="TIGR04407">
    <property type="entry name" value="LptF_YjgP"/>
    <property type="match status" value="1"/>
</dbReference>
<dbReference type="InterPro" id="IPR030922">
    <property type="entry name" value="LptF"/>
</dbReference>
<dbReference type="RefSeq" id="WP_166204540.1">
    <property type="nucleotide sequence ID" value="NZ_CP088285.1"/>
</dbReference>
<reference evidence="7" key="1">
    <citation type="submission" date="2020-06" db="EMBL/GenBank/DDBJ databases">
        <title>Whole Genome Sequence of Bradyrhizobium sp. Strain 1S1.</title>
        <authorList>
            <person name="Bromfield E.S.P."/>
            <person name="Cloutier S."/>
        </authorList>
    </citation>
    <scope>NUCLEOTIDE SEQUENCE [LARGE SCALE GENOMIC DNA]</scope>
    <source>
        <strain evidence="7">1S1</strain>
    </source>
</reference>
<protein>
    <submittedName>
        <fullName evidence="7">LPS export ABC transporter permease LptF</fullName>
    </submittedName>
</protein>
<evidence type="ECO:0000313" key="8">
    <source>
        <dbReference type="EMBL" id="WXC76908.1"/>
    </source>
</evidence>
<dbReference type="GO" id="GO:0043190">
    <property type="term" value="C:ATP-binding cassette (ABC) transporter complex"/>
    <property type="evidence" value="ECO:0007669"/>
    <property type="project" value="InterPro"/>
</dbReference>
<proteinExistence type="predicted"/>
<evidence type="ECO:0000313" key="7">
    <source>
        <dbReference type="EMBL" id="NVI45141.1"/>
    </source>
</evidence>
<keyword evidence="3 6" id="KW-0812">Transmembrane</keyword>
<sequence>MGSIDKYIFKTTLASFALVLVSLTGVIWITQALRGIDLMTSQGQTILTFLGITSLVIPALVLIIAPIALMIAISHTLNKLATDSEIIVMNAAGFSPFRLFRPFFFATCVVAALVAFIGAYLAPDGMRRIKQWDAEITADVLTNILQPGRFAQLDQNLTIRIRERLPGGVLGGVFVDDRRDPQQRVTIVADHGTVLKNESGSYLVLEDGNLERFEVGKRDPTLVVFQRYAFDMSKFSQGRDVTLGIRERYLWELMWPDENDQTYQQLSGQFFAELHDRFMAPIYPFAFAALTFAFLGAPRTTRQSRNFSIGGSVFAVFGLRMVGFACSVMAVKSPLAALVQYLMLFGGIGIGIWMIVGGVVVEPPAALMEAINRSNERIARLFRRPATA</sequence>
<dbReference type="PANTHER" id="PTHR33529">
    <property type="entry name" value="SLR0882 PROTEIN-RELATED"/>
    <property type="match status" value="1"/>
</dbReference>
<feature type="transmembrane region" description="Helical" evidence="6">
    <location>
        <begin position="278"/>
        <end position="297"/>
    </location>
</feature>
<keyword evidence="9" id="KW-1185">Reference proteome</keyword>
<feature type="transmembrane region" description="Helical" evidence="6">
    <location>
        <begin position="103"/>
        <end position="122"/>
    </location>
</feature>
<gene>
    <name evidence="7" type="primary">lptF</name>
    <name evidence="7" type="ORF">HAP48_019705</name>
    <name evidence="8" type="ORF">WDK88_25920</name>
</gene>
<accession>A0A973W0D2</accession>
<feature type="transmembrane region" description="Helical" evidence="6">
    <location>
        <begin position="309"/>
        <end position="331"/>
    </location>
</feature>
<keyword evidence="2" id="KW-1003">Cell membrane</keyword>
<dbReference type="GO" id="GO:0055085">
    <property type="term" value="P:transmembrane transport"/>
    <property type="evidence" value="ECO:0007669"/>
    <property type="project" value="InterPro"/>
</dbReference>
<name>A0A973W0D2_9BRAD</name>
<dbReference type="Proteomes" id="UP001432046">
    <property type="component" value="Chromosome"/>
</dbReference>
<dbReference type="Pfam" id="PF03739">
    <property type="entry name" value="LptF_LptG"/>
    <property type="match status" value="1"/>
</dbReference>
<dbReference type="EMBL" id="JAAOLE020000001">
    <property type="protein sequence ID" value="NVI45141.1"/>
    <property type="molecule type" value="Genomic_DNA"/>
</dbReference>
<dbReference type="GO" id="GO:0015920">
    <property type="term" value="P:lipopolysaccharide transport"/>
    <property type="evidence" value="ECO:0007669"/>
    <property type="project" value="TreeGrafter"/>
</dbReference>
<dbReference type="PANTHER" id="PTHR33529:SF6">
    <property type="entry name" value="YJGP_YJGQ FAMILY PERMEASE"/>
    <property type="match status" value="1"/>
</dbReference>
<comment type="subcellular location">
    <subcellularLocation>
        <location evidence="1">Cell membrane</location>
        <topology evidence="1">Multi-pass membrane protein</topology>
    </subcellularLocation>
</comment>
<evidence type="ECO:0000256" key="2">
    <source>
        <dbReference type="ARBA" id="ARBA00022475"/>
    </source>
</evidence>
<reference evidence="8" key="3">
    <citation type="submission" date="2024-03" db="EMBL/GenBank/DDBJ databases">
        <authorList>
            <person name="Bromfield E.S.P."/>
            <person name="Cloutier S."/>
        </authorList>
    </citation>
    <scope>NUCLEOTIDE SEQUENCE</scope>
    <source>
        <strain evidence="8">5S5</strain>
    </source>
</reference>
<evidence type="ECO:0000256" key="3">
    <source>
        <dbReference type="ARBA" id="ARBA00022692"/>
    </source>
</evidence>
<feature type="transmembrane region" description="Helical" evidence="6">
    <location>
        <begin position="12"/>
        <end position="33"/>
    </location>
</feature>
<dbReference type="InterPro" id="IPR005495">
    <property type="entry name" value="LptG/LptF_permease"/>
</dbReference>
<reference evidence="8" key="2">
    <citation type="journal article" date="2021" name="Int. J. Syst. Evol. Microbiol.">
        <title>Bradyrhizobium septentrionale sp. nov. (sv. septentrionale) and Bradyrhizobium quebecense sp. nov. (sv. septentrionale) associated with legumes native to Canada possess rearranged symbiosis genes and numerous insertion sequences.</title>
        <authorList>
            <person name="Bromfield E.S.P."/>
            <person name="Cloutier S."/>
        </authorList>
    </citation>
    <scope>NUCLEOTIDE SEQUENCE</scope>
    <source>
        <strain evidence="8">5S5</strain>
    </source>
</reference>
<feature type="transmembrane region" description="Helical" evidence="6">
    <location>
        <begin position="45"/>
        <end position="73"/>
    </location>
</feature>
<keyword evidence="4 6" id="KW-1133">Transmembrane helix</keyword>
<evidence type="ECO:0000256" key="1">
    <source>
        <dbReference type="ARBA" id="ARBA00004651"/>
    </source>
</evidence>
<evidence type="ECO:0000256" key="6">
    <source>
        <dbReference type="SAM" id="Phobius"/>
    </source>
</evidence>
<evidence type="ECO:0000313" key="9">
    <source>
        <dbReference type="Proteomes" id="UP001432046"/>
    </source>
</evidence>